<keyword evidence="1" id="KW-1133">Transmembrane helix</keyword>
<sequence>MKISVREVLSLMIGLGGVALLASGIYHLLDVGTCGTGGPHVIARECPQGSGIWGVLLPIGLFLWFIGLFVSKQGLVKPGAGQIVWSALFAGGGFALLYLVLTQPDLGPGAELAAYIMAAVFLPLGVGIWIPSLLKLRRKPPGGPEAQTTEATVAGDRTAWMQQLHRLLGDEALTRAEFDRLARDPAGSGGRVALIQQLADLRASGLLSAEEFTAKKHTVLLGDSGRAAG</sequence>
<dbReference type="Pfam" id="PF09851">
    <property type="entry name" value="SHOCT"/>
    <property type="match status" value="1"/>
</dbReference>
<proteinExistence type="predicted"/>
<name>A0ABV5MK95_9ACTN</name>
<evidence type="ECO:0000259" key="2">
    <source>
        <dbReference type="Pfam" id="PF09851"/>
    </source>
</evidence>
<gene>
    <name evidence="3" type="ORF">ACFFTR_39940</name>
</gene>
<feature type="transmembrane region" description="Helical" evidence="1">
    <location>
        <begin position="9"/>
        <end position="29"/>
    </location>
</feature>
<dbReference type="Proteomes" id="UP001589608">
    <property type="component" value="Unassembled WGS sequence"/>
</dbReference>
<evidence type="ECO:0000313" key="4">
    <source>
        <dbReference type="Proteomes" id="UP001589608"/>
    </source>
</evidence>
<evidence type="ECO:0000313" key="3">
    <source>
        <dbReference type="EMBL" id="MFB9449286.1"/>
    </source>
</evidence>
<dbReference type="RefSeq" id="WP_223103453.1">
    <property type="nucleotide sequence ID" value="NZ_CP061913.1"/>
</dbReference>
<keyword evidence="1" id="KW-0472">Membrane</keyword>
<feature type="transmembrane region" description="Helical" evidence="1">
    <location>
        <begin position="83"/>
        <end position="101"/>
    </location>
</feature>
<protein>
    <submittedName>
        <fullName evidence="3">SHOCT domain-containing protein</fullName>
    </submittedName>
</protein>
<comment type="caution">
    <text evidence="3">The sequence shown here is derived from an EMBL/GenBank/DDBJ whole genome shotgun (WGS) entry which is preliminary data.</text>
</comment>
<feature type="transmembrane region" description="Helical" evidence="1">
    <location>
        <begin position="113"/>
        <end position="134"/>
    </location>
</feature>
<accession>A0ABV5MK95</accession>
<feature type="domain" description="SHOCT" evidence="2">
    <location>
        <begin position="195"/>
        <end position="219"/>
    </location>
</feature>
<dbReference type="EMBL" id="JBHMCA010000065">
    <property type="protein sequence ID" value="MFB9449286.1"/>
    <property type="molecule type" value="Genomic_DNA"/>
</dbReference>
<organism evidence="3 4">
    <name type="scientific">Dactylosporangium vinaceum</name>
    <dbReference type="NCBI Taxonomy" id="53362"/>
    <lineage>
        <taxon>Bacteria</taxon>
        <taxon>Bacillati</taxon>
        <taxon>Actinomycetota</taxon>
        <taxon>Actinomycetes</taxon>
        <taxon>Micromonosporales</taxon>
        <taxon>Micromonosporaceae</taxon>
        <taxon>Dactylosporangium</taxon>
    </lineage>
</organism>
<keyword evidence="1" id="KW-0812">Transmembrane</keyword>
<dbReference type="InterPro" id="IPR018649">
    <property type="entry name" value="SHOCT"/>
</dbReference>
<evidence type="ECO:0000256" key="1">
    <source>
        <dbReference type="SAM" id="Phobius"/>
    </source>
</evidence>
<feature type="transmembrane region" description="Helical" evidence="1">
    <location>
        <begin position="49"/>
        <end position="71"/>
    </location>
</feature>
<reference evidence="3 4" key="1">
    <citation type="submission" date="2024-09" db="EMBL/GenBank/DDBJ databases">
        <authorList>
            <person name="Sun Q."/>
            <person name="Mori K."/>
        </authorList>
    </citation>
    <scope>NUCLEOTIDE SEQUENCE [LARGE SCALE GENOMIC DNA]</scope>
    <source>
        <strain evidence="3 4">JCM 3307</strain>
    </source>
</reference>
<keyword evidence="4" id="KW-1185">Reference proteome</keyword>